<evidence type="ECO:0000256" key="4">
    <source>
        <dbReference type="ARBA" id="ARBA00022840"/>
    </source>
</evidence>
<dbReference type="Pfam" id="PF00690">
    <property type="entry name" value="Cation_ATPase_N"/>
    <property type="match status" value="1"/>
</dbReference>
<dbReference type="InterPro" id="IPR036412">
    <property type="entry name" value="HAD-like_sf"/>
</dbReference>
<dbReference type="NCBIfam" id="TIGR01494">
    <property type="entry name" value="ATPase_P-type"/>
    <property type="match status" value="3"/>
</dbReference>
<dbReference type="InterPro" id="IPR008250">
    <property type="entry name" value="ATPase_P-typ_transduc_dom_A_sf"/>
</dbReference>
<evidence type="ECO:0000259" key="9">
    <source>
        <dbReference type="SMART" id="SM00831"/>
    </source>
</evidence>
<dbReference type="Gene3D" id="1.20.1110.10">
    <property type="entry name" value="Calcium-transporting ATPase, transmembrane domain"/>
    <property type="match status" value="2"/>
</dbReference>
<dbReference type="SFLD" id="SFLDS00003">
    <property type="entry name" value="Haloacid_Dehalogenase"/>
    <property type="match status" value="1"/>
</dbReference>
<dbReference type="InterPro" id="IPR059000">
    <property type="entry name" value="ATPase_P-type_domA"/>
</dbReference>
<evidence type="ECO:0000256" key="8">
    <source>
        <dbReference type="SAM" id="Phobius"/>
    </source>
</evidence>
<dbReference type="SUPFAM" id="SSF56784">
    <property type="entry name" value="HAD-like"/>
    <property type="match status" value="1"/>
</dbReference>
<accession>A0ABM9NFK0</accession>
<evidence type="ECO:0000313" key="11">
    <source>
        <dbReference type="Proteomes" id="UP001497493"/>
    </source>
</evidence>
<dbReference type="InterPro" id="IPR023299">
    <property type="entry name" value="ATPase_P-typ_cyto_dom_N"/>
</dbReference>
<dbReference type="SUPFAM" id="SSF81665">
    <property type="entry name" value="Calcium ATPase, transmembrane domain M"/>
    <property type="match status" value="1"/>
</dbReference>
<dbReference type="InterPro" id="IPR018303">
    <property type="entry name" value="ATPase_P-typ_P_site"/>
</dbReference>
<gene>
    <name evidence="10" type="ORF">MECH1_V1_0608</name>
</gene>
<dbReference type="InterPro" id="IPR004014">
    <property type="entry name" value="ATPase_P-typ_cation-transptr_N"/>
</dbReference>
<dbReference type="InterPro" id="IPR023214">
    <property type="entry name" value="HAD_sf"/>
</dbReference>
<evidence type="ECO:0000256" key="1">
    <source>
        <dbReference type="ARBA" id="ARBA00004141"/>
    </source>
</evidence>
<dbReference type="Gene3D" id="3.40.50.1000">
    <property type="entry name" value="HAD superfamily/HAD-like"/>
    <property type="match status" value="1"/>
</dbReference>
<dbReference type="InterPro" id="IPR001757">
    <property type="entry name" value="P_typ_ATPase"/>
</dbReference>
<dbReference type="EMBL" id="OZ026884">
    <property type="protein sequence ID" value="CAL1239384.1"/>
    <property type="molecule type" value="Genomic_DNA"/>
</dbReference>
<proteinExistence type="predicted"/>
<keyword evidence="7 8" id="KW-0472">Membrane</keyword>
<evidence type="ECO:0000256" key="5">
    <source>
        <dbReference type="ARBA" id="ARBA00022967"/>
    </source>
</evidence>
<evidence type="ECO:0000256" key="7">
    <source>
        <dbReference type="ARBA" id="ARBA00023136"/>
    </source>
</evidence>
<dbReference type="InterPro" id="IPR023298">
    <property type="entry name" value="ATPase_P-typ_TM_dom_sf"/>
</dbReference>
<sequence>MPAEEVLQHLKGDRRRGLSEAEARERLDQWGPNRLPPPRKRSTLWRLLSQFNNLLIYVLLSSAFVTLLLGDYVDTTVIVAVVVLNACLGSIQEGKAEKAIEAVRDLLSPSACVLREGHRKTIPAEQLVPGDLVLLQSGDKVPADLRLIEVRSLSIDEAVLTGESVPVEKIVAPVASDAPVGDRLCMAHSGTLVTYGQGIGVVTATGTATEIGRISTLLAQVGARATPLLVKIEQFARWLTAIILGAAAATFAFGWLTRGLDLKETFMAAVSLAVAAIPEGLPAIVTITLAVGVQRMAKRNAILRKLPAVETLGSVTVICSDKTGTLTRNEMTVHTVVTADDEIRVGGAGYRPQGGFSRNGIAALVTADLPHLLELARAGLLCNDATLHEENGGWRLDGDPTEGALVTLAYKAGLNPAFEQEALPRIDAIPFESQHRFMATLHRDLSGHGLIFLKGAPEVVLERCHRQRRQGQDEPIDPALWHRRTTEIAARGQRLLALAVKPLAKPAEALTFEDTEGGFTLLGVVGMLDPARPEAVEAVARCLSAGIRVKMITGDHAVTACAVGAELGIGDGTRALTGTEIEGLDAPALRRAVGEVDVFARASPEHKLRLVKALREAGHVVSMTGDGVNDAPALKAAHIGVAMGQRGTEVAKEAADMVLADDNFATIAAAVEEGRTVYDNLRKTLLFIMPTNGGEGGVIIAAILLRHGPSGHPLADPLG</sequence>
<dbReference type="Proteomes" id="UP001497493">
    <property type="component" value="Chromosome"/>
</dbReference>
<dbReference type="Pfam" id="PF00122">
    <property type="entry name" value="E1-E2_ATPase"/>
    <property type="match status" value="1"/>
</dbReference>
<keyword evidence="5" id="KW-1278">Translocase</keyword>
<dbReference type="Pfam" id="PF08282">
    <property type="entry name" value="Hydrolase_3"/>
    <property type="match status" value="1"/>
</dbReference>
<organism evidence="10 11">
    <name type="scientific">Candidatus Methylocalor cossyra</name>
    <dbReference type="NCBI Taxonomy" id="3108543"/>
    <lineage>
        <taxon>Bacteria</taxon>
        <taxon>Pseudomonadati</taxon>
        <taxon>Pseudomonadota</taxon>
        <taxon>Gammaproteobacteria</taxon>
        <taxon>Methylococcales</taxon>
        <taxon>Methylococcaceae</taxon>
        <taxon>Candidatus Methylocalor</taxon>
    </lineage>
</organism>
<keyword evidence="6 8" id="KW-1133">Transmembrane helix</keyword>
<dbReference type="Gene3D" id="3.40.1110.10">
    <property type="entry name" value="Calcium-transporting ATPase, cytoplasmic domain N"/>
    <property type="match status" value="1"/>
</dbReference>
<keyword evidence="3" id="KW-0547">Nucleotide-binding</keyword>
<dbReference type="PRINTS" id="PR00120">
    <property type="entry name" value="HATPASE"/>
</dbReference>
<evidence type="ECO:0000256" key="6">
    <source>
        <dbReference type="ARBA" id="ARBA00022989"/>
    </source>
</evidence>
<feature type="domain" description="Cation-transporting P-type ATPase N-terminal" evidence="9">
    <location>
        <begin position="1"/>
        <end position="71"/>
    </location>
</feature>
<feature type="transmembrane region" description="Helical" evidence="8">
    <location>
        <begin position="268"/>
        <end position="293"/>
    </location>
</feature>
<dbReference type="Gene3D" id="2.70.150.10">
    <property type="entry name" value="Calcium-transporting ATPase, cytoplasmic transduction domain A"/>
    <property type="match status" value="1"/>
</dbReference>
<keyword evidence="11" id="KW-1185">Reference proteome</keyword>
<keyword evidence="4" id="KW-0067">ATP-binding</keyword>
<dbReference type="SMART" id="SM00831">
    <property type="entry name" value="Cation_ATPase_N"/>
    <property type="match status" value="1"/>
</dbReference>
<evidence type="ECO:0000313" key="10">
    <source>
        <dbReference type="EMBL" id="CAL1239384.1"/>
    </source>
</evidence>
<comment type="subcellular location">
    <subcellularLocation>
        <location evidence="1">Membrane</location>
        <topology evidence="1">Multi-pass membrane protein</topology>
    </subcellularLocation>
</comment>
<dbReference type="PRINTS" id="PR00119">
    <property type="entry name" value="CATATPASE"/>
</dbReference>
<dbReference type="InterPro" id="IPR044492">
    <property type="entry name" value="P_typ_ATPase_HD_dom"/>
</dbReference>
<evidence type="ECO:0000256" key="3">
    <source>
        <dbReference type="ARBA" id="ARBA00022741"/>
    </source>
</evidence>
<dbReference type="SUPFAM" id="SSF81660">
    <property type="entry name" value="Metal cation-transporting ATPase, ATP-binding domain N"/>
    <property type="match status" value="1"/>
</dbReference>
<protein>
    <recommendedName>
        <fullName evidence="9">Cation-transporting P-type ATPase N-terminal domain-containing protein</fullName>
    </recommendedName>
</protein>
<name>A0ABM9NFK0_9GAMM</name>
<feature type="transmembrane region" description="Helical" evidence="8">
    <location>
        <begin position="238"/>
        <end position="256"/>
    </location>
</feature>
<dbReference type="SUPFAM" id="SSF81653">
    <property type="entry name" value="Calcium ATPase, transduction domain A"/>
    <property type="match status" value="1"/>
</dbReference>
<dbReference type="SFLD" id="SFLDG00002">
    <property type="entry name" value="C1.7:_P-type_atpase_like"/>
    <property type="match status" value="1"/>
</dbReference>
<dbReference type="Pfam" id="PF13246">
    <property type="entry name" value="Cation_ATPase"/>
    <property type="match status" value="1"/>
</dbReference>
<dbReference type="PANTHER" id="PTHR42861">
    <property type="entry name" value="CALCIUM-TRANSPORTING ATPASE"/>
    <property type="match status" value="1"/>
</dbReference>
<dbReference type="PROSITE" id="PS00154">
    <property type="entry name" value="ATPASE_E1_E2"/>
    <property type="match status" value="1"/>
</dbReference>
<keyword evidence="2 8" id="KW-0812">Transmembrane</keyword>
<dbReference type="SFLD" id="SFLDF00027">
    <property type="entry name" value="p-type_atpase"/>
    <property type="match status" value="1"/>
</dbReference>
<reference evidence="10 11" key="1">
    <citation type="submission" date="2024-04" db="EMBL/GenBank/DDBJ databases">
        <authorList>
            <person name="Cremers G."/>
        </authorList>
    </citation>
    <scope>NUCLEOTIDE SEQUENCE [LARGE SCALE GENOMIC DNA]</scope>
    <source>
        <strain evidence="10">MeCH1-AG</strain>
    </source>
</reference>
<evidence type="ECO:0000256" key="2">
    <source>
        <dbReference type="ARBA" id="ARBA00022692"/>
    </source>
</evidence>